<accession>A0ABT8VVL7</accession>
<sequence length="74" mass="8600">NSKTEKEVINQEYIILLKGFAYGEIGIKNLITGEIDKMKISENKIKGIKENDRIKLEFKKGFFGFKYNPTINEE</sequence>
<protein>
    <submittedName>
        <fullName evidence="1">Uncharacterized protein</fullName>
    </submittedName>
</protein>
<name>A0ABT8VVL7_9FLAO</name>
<evidence type="ECO:0000313" key="2">
    <source>
        <dbReference type="Proteomes" id="UP001168642"/>
    </source>
</evidence>
<dbReference type="EMBL" id="JAUMIT010000018">
    <property type="protein sequence ID" value="MDO3696018.1"/>
    <property type="molecule type" value="Genomic_DNA"/>
</dbReference>
<comment type="caution">
    <text evidence="1">The sequence shown here is derived from an EMBL/GenBank/DDBJ whole genome shotgun (WGS) entry which is preliminary data.</text>
</comment>
<keyword evidence="2" id="KW-1185">Reference proteome</keyword>
<dbReference type="RefSeq" id="WP_302885326.1">
    <property type="nucleotide sequence ID" value="NZ_JAUMIT010000018.1"/>
</dbReference>
<reference evidence="1" key="1">
    <citation type="submission" date="2023-07" db="EMBL/GenBank/DDBJ databases">
        <title>Wenyingzhuangia sp. chi5 genome sequencing and assembly.</title>
        <authorList>
            <person name="Park S."/>
        </authorList>
    </citation>
    <scope>NUCLEOTIDE SEQUENCE</scope>
    <source>
        <strain evidence="1">Chi5</strain>
    </source>
</reference>
<dbReference type="Proteomes" id="UP001168642">
    <property type="component" value="Unassembled WGS sequence"/>
</dbReference>
<organism evidence="1 2">
    <name type="scientific">Wenyingzhuangia gilva</name>
    <dbReference type="NCBI Taxonomy" id="3057677"/>
    <lineage>
        <taxon>Bacteria</taxon>
        <taxon>Pseudomonadati</taxon>
        <taxon>Bacteroidota</taxon>
        <taxon>Flavobacteriia</taxon>
        <taxon>Flavobacteriales</taxon>
        <taxon>Flavobacteriaceae</taxon>
        <taxon>Wenyingzhuangia</taxon>
    </lineage>
</organism>
<feature type="non-terminal residue" evidence="1">
    <location>
        <position position="1"/>
    </location>
</feature>
<gene>
    <name evidence="1" type="ORF">QVZ41_14290</name>
</gene>
<evidence type="ECO:0000313" key="1">
    <source>
        <dbReference type="EMBL" id="MDO3696018.1"/>
    </source>
</evidence>
<proteinExistence type="predicted"/>